<evidence type="ECO:0000256" key="6">
    <source>
        <dbReference type="ARBA" id="ARBA00034617"/>
    </source>
</evidence>
<gene>
    <name evidence="12" type="ORF">RNJ44_01927</name>
</gene>
<evidence type="ECO:0000256" key="3">
    <source>
        <dbReference type="ARBA" id="ARBA00022806"/>
    </source>
</evidence>
<feature type="domain" description="UvrD-like helicase ATP-binding" evidence="10">
    <location>
        <begin position="3"/>
        <end position="283"/>
    </location>
</feature>
<dbReference type="EC" id="5.6.2.4" evidence="7"/>
<evidence type="ECO:0000256" key="7">
    <source>
        <dbReference type="ARBA" id="ARBA00034808"/>
    </source>
</evidence>
<feature type="domain" description="UvrD-like helicase C-terminal" evidence="11">
    <location>
        <begin position="284"/>
        <end position="598"/>
    </location>
</feature>
<evidence type="ECO:0000256" key="1">
    <source>
        <dbReference type="ARBA" id="ARBA00022741"/>
    </source>
</evidence>
<keyword evidence="2 9" id="KW-0378">Hydrolase</keyword>
<name>A0ABR4NP69_9SACH</name>
<keyword evidence="4 9" id="KW-0067">ATP-binding</keyword>
<dbReference type="PROSITE" id="PS51198">
    <property type="entry name" value="UVRD_HELICASE_ATP_BIND"/>
    <property type="match status" value="1"/>
</dbReference>
<comment type="catalytic activity">
    <reaction evidence="6">
        <text>Couples ATP hydrolysis with the unwinding of duplex DNA by translocating in the 3'-5' direction.</text>
        <dbReference type="EC" id="5.6.2.4"/>
    </reaction>
</comment>
<keyword evidence="3 9" id="KW-0347">Helicase</keyword>
<dbReference type="Proteomes" id="UP001623330">
    <property type="component" value="Unassembled WGS sequence"/>
</dbReference>
<evidence type="ECO:0000256" key="2">
    <source>
        <dbReference type="ARBA" id="ARBA00022801"/>
    </source>
</evidence>
<dbReference type="Gene3D" id="1.10.486.10">
    <property type="entry name" value="PCRA, domain 4"/>
    <property type="match status" value="1"/>
</dbReference>
<evidence type="ECO:0000259" key="11">
    <source>
        <dbReference type="PROSITE" id="PS51217"/>
    </source>
</evidence>
<feature type="binding site" evidence="9">
    <location>
        <begin position="24"/>
        <end position="31"/>
    </location>
    <ligand>
        <name>ATP</name>
        <dbReference type="ChEBI" id="CHEBI:30616"/>
    </ligand>
</feature>
<evidence type="ECO:0000259" key="10">
    <source>
        <dbReference type="PROSITE" id="PS51198"/>
    </source>
</evidence>
<dbReference type="InterPro" id="IPR014017">
    <property type="entry name" value="DNA_helicase_UvrD-like_C"/>
</dbReference>
<evidence type="ECO:0000256" key="9">
    <source>
        <dbReference type="PROSITE-ProRule" id="PRU00560"/>
    </source>
</evidence>
<keyword evidence="1 9" id="KW-0547">Nucleotide-binding</keyword>
<dbReference type="PANTHER" id="PTHR11070">
    <property type="entry name" value="UVRD / RECB / PCRA DNA HELICASE FAMILY MEMBER"/>
    <property type="match status" value="1"/>
</dbReference>
<dbReference type="PANTHER" id="PTHR11070:SF46">
    <property type="entry name" value="ATP-DEPENDENT DNA HELICASE HMI1, MITOCHONDRIAL"/>
    <property type="match status" value="1"/>
</dbReference>
<dbReference type="InterPro" id="IPR000212">
    <property type="entry name" value="DNA_helicase_UvrD/REP"/>
</dbReference>
<dbReference type="Pfam" id="PF13361">
    <property type="entry name" value="UvrD_C"/>
    <property type="match status" value="2"/>
</dbReference>
<accession>A0ABR4NP69</accession>
<dbReference type="Gene3D" id="3.40.50.300">
    <property type="entry name" value="P-loop containing nucleotide triphosphate hydrolases"/>
    <property type="match status" value="3"/>
</dbReference>
<evidence type="ECO:0000256" key="8">
    <source>
        <dbReference type="ARBA" id="ARBA00048988"/>
    </source>
</evidence>
<dbReference type="PROSITE" id="PS51217">
    <property type="entry name" value="UVRD_HELICASE_CTER"/>
    <property type="match status" value="1"/>
</dbReference>
<evidence type="ECO:0000313" key="13">
    <source>
        <dbReference type="Proteomes" id="UP001623330"/>
    </source>
</evidence>
<evidence type="ECO:0000313" key="12">
    <source>
        <dbReference type="EMBL" id="KAL3229791.1"/>
    </source>
</evidence>
<dbReference type="SUPFAM" id="SSF52540">
    <property type="entry name" value="P-loop containing nucleoside triphosphate hydrolases"/>
    <property type="match status" value="1"/>
</dbReference>
<evidence type="ECO:0000256" key="5">
    <source>
        <dbReference type="ARBA" id="ARBA00023235"/>
    </source>
</evidence>
<comment type="caution">
    <text evidence="12">The sequence shown here is derived from an EMBL/GenBank/DDBJ whole genome shotgun (WGS) entry which is preliminary data.</text>
</comment>
<proteinExistence type="predicted"/>
<protein>
    <recommendedName>
        <fullName evidence="7">DNA 3'-5' helicase</fullName>
        <ecNumber evidence="7">5.6.2.4</ecNumber>
    </recommendedName>
</protein>
<keyword evidence="5" id="KW-0413">Isomerase</keyword>
<dbReference type="GO" id="GO:0004386">
    <property type="term" value="F:helicase activity"/>
    <property type="evidence" value="ECO:0007669"/>
    <property type="project" value="UniProtKB-KW"/>
</dbReference>
<dbReference type="CDD" id="cd17932">
    <property type="entry name" value="DEXQc_UvrD"/>
    <property type="match status" value="1"/>
</dbReference>
<sequence>MLTASQRRVLDVPYEPSSTVKVVAGPGSGKTTALLHKVHHLIESQAVYPDEILILSLTNKAVDNIVEKLLGVFHELSPNVPIELLEREVDQIGCYTIHGLGNRVVTENEGSISIIEENGWRGLSQLLSRDFWIKKHIVGNKTKKLEALLSEYKKNNKQDDNHFEELLKIMNACKVLTNEDLILKAADHLRKPSQHVSENQEYTFTKSLLQRYKVVLIDEFQDLFPQLVPLLEVIAKNKQLFIFGDVHQSIYEFLGDNRKVVERLDNVHENLTTIHLDDNFRCTPEIMASARRLINKNKEETNLETISDLIVKKPCGITPIFTAFDSQNDHLRYLVSEISQAICSSAKFSDIAILTMTNSEISTIAEYLKNVHIPFEKLTAQPEWMSDFRILFIIDLMKAVFLTCENKLVDGSGREGVSSERKNNWKSDFSVITTLNGTKGIGTTTIQQLYKGSSENGVSVWEYLVNNDFSGIKITESIQGILRRYVSVIKNLHKDEFIKECLDPLQILEKITDVVTELQYQPLMSLQGREAQVTVEYLSDLLAAMRNSLESKPNDVPLIEWFLNTYVEQAATAHHQRLLNPSPGPGKVKLSTIHSAKGLEFPIVFVSKLNQMDFQTPAKNHNVLYVAMTRARNLLYLTNISHDKLPKISLPSVPLIENREFWMYYNKDLKRYNLMEPNILRYNEICAHYNLNPIAKRLYSTACRLLR</sequence>
<dbReference type="InterPro" id="IPR027417">
    <property type="entry name" value="P-loop_NTPase"/>
</dbReference>
<dbReference type="EMBL" id="JBEVYD010000011">
    <property type="protein sequence ID" value="KAL3229791.1"/>
    <property type="molecule type" value="Genomic_DNA"/>
</dbReference>
<keyword evidence="13" id="KW-1185">Reference proteome</keyword>
<comment type="catalytic activity">
    <reaction evidence="8">
        <text>ATP + H2O = ADP + phosphate + H(+)</text>
        <dbReference type="Rhea" id="RHEA:13065"/>
        <dbReference type="ChEBI" id="CHEBI:15377"/>
        <dbReference type="ChEBI" id="CHEBI:15378"/>
        <dbReference type="ChEBI" id="CHEBI:30616"/>
        <dbReference type="ChEBI" id="CHEBI:43474"/>
        <dbReference type="ChEBI" id="CHEBI:456216"/>
        <dbReference type="EC" id="5.6.2.4"/>
    </reaction>
</comment>
<dbReference type="Pfam" id="PF00580">
    <property type="entry name" value="UvrD-helicase"/>
    <property type="match status" value="1"/>
</dbReference>
<evidence type="ECO:0000256" key="4">
    <source>
        <dbReference type="ARBA" id="ARBA00022840"/>
    </source>
</evidence>
<reference evidence="12 13" key="1">
    <citation type="submission" date="2024-05" db="EMBL/GenBank/DDBJ databases">
        <title>Long read based assembly of the Candida bracarensis genome reveals expanded adhesin content.</title>
        <authorList>
            <person name="Marcet-Houben M."/>
            <person name="Ksiezopolska E."/>
            <person name="Gabaldon T."/>
        </authorList>
    </citation>
    <scope>NUCLEOTIDE SEQUENCE [LARGE SCALE GENOMIC DNA]</scope>
    <source>
        <strain evidence="12 13">CBM6</strain>
    </source>
</reference>
<organism evidence="12 13">
    <name type="scientific">Nakaseomyces bracarensis</name>
    <dbReference type="NCBI Taxonomy" id="273131"/>
    <lineage>
        <taxon>Eukaryota</taxon>
        <taxon>Fungi</taxon>
        <taxon>Dikarya</taxon>
        <taxon>Ascomycota</taxon>
        <taxon>Saccharomycotina</taxon>
        <taxon>Saccharomycetes</taxon>
        <taxon>Saccharomycetales</taxon>
        <taxon>Saccharomycetaceae</taxon>
        <taxon>Nakaseomyces</taxon>
    </lineage>
</organism>
<dbReference type="InterPro" id="IPR014016">
    <property type="entry name" value="UvrD-like_ATP-bd"/>
</dbReference>